<evidence type="ECO:0000256" key="1">
    <source>
        <dbReference type="ARBA" id="ARBA00004496"/>
    </source>
</evidence>
<dbReference type="OrthoDB" id="16066at2759"/>
<dbReference type="PANTHER" id="PTHR23346:SF19">
    <property type="entry name" value="PROTEASOME ADAPTER AND SCAFFOLD PROTEIN ECM29"/>
    <property type="match status" value="1"/>
</dbReference>
<gene>
    <name evidence="7" type="ORF">CANTADRAFT_26333</name>
</gene>
<dbReference type="GO" id="GO:0000502">
    <property type="term" value="C:proteasome complex"/>
    <property type="evidence" value="ECO:0007669"/>
    <property type="project" value="UniProtKB-KW"/>
</dbReference>
<accession>A0A1E4SIP7</accession>
<dbReference type="InterPro" id="IPR055443">
    <property type="entry name" value="HEAT_ECM29"/>
</dbReference>
<keyword evidence="2" id="KW-0963">Cytoplasm</keyword>
<proteinExistence type="predicted"/>
<dbReference type="EMBL" id="KV453912">
    <property type="protein sequence ID" value="ODV79379.1"/>
    <property type="molecule type" value="Genomic_DNA"/>
</dbReference>
<comment type="subcellular location">
    <subcellularLocation>
        <location evidence="1">Cytoplasm</location>
    </subcellularLocation>
</comment>
<dbReference type="GO" id="GO:0043248">
    <property type="term" value="P:proteasome assembly"/>
    <property type="evidence" value="ECO:0007669"/>
    <property type="project" value="EnsemblFungi"/>
</dbReference>
<keyword evidence="3" id="KW-0677">Repeat</keyword>
<evidence type="ECO:0000256" key="2">
    <source>
        <dbReference type="ARBA" id="ARBA00022490"/>
    </source>
</evidence>
<keyword evidence="4" id="KW-0647">Proteasome</keyword>
<name>A0A1E4SIP7_9ASCO</name>
<dbReference type="InterPro" id="IPR016024">
    <property type="entry name" value="ARM-type_fold"/>
</dbReference>
<evidence type="ECO:0000259" key="6">
    <source>
        <dbReference type="Pfam" id="PF24492"/>
    </source>
</evidence>
<sequence>MSEAELSLINKVELRIALAENDTQLEASLKLYLAPLLLKLASPHAAVRNAIFKVIQNLIPRITAARTIKLPIEALLEQVKASGDPAQAGLNTSVVLYSLLFVSRGIDRLSAEEKTQLVPKVISNIHTYPPQVSARLFNILCKLLDSWKVPERGSAQEETIGAFLGFDQRPEDEKFLARIIGKFLMLEPTASPVATPGLSVKESSFFTVDAGITFKSNQEIHALKVLLLDFLKAGFADTSVGVPLLIASADSSSAIKDPCEIRFKKLHTDPENKEYIYELIRLFVGTNDTPPVKSTLQDKIVQIFSKSKFVTSSDQISQIASVGLSSDYVRLKQSTVQFIKWVGLNNSEFASGSGHVLEEFNKSMALKLKENLQSEGWPQRDTSQVKNYSSSISQRLLHYEALGNILRANIDLIKNDPSYIEFLFQSLEGEVADMRSTIQDALSNLTIHLPRVSLDVKMKIKELGHYYLSKDIIDNDNLHSCRYISIKYINSTFNFEDAESRLLCILGAGKENRSDTTEEALRGLHPYWFNQLQSANTTDFKTTSELLGETTVVEFPQFGDFIKVFKNEIHRRKDAGSSFISLSKGIQFGLHVLIMQAIKGKNTVVVPDREWEVRVDKALEVDKQVRDLLIEEIAKLAKEDGIFTVYLGIIFEALYGQHNQGHISSDISYGDTFSKLISLAPSSVVEELISIAPRLLELTNDKISNDLALYQVAKSYGIITSHPANNDDVIRGLLNDVSETRGSLLATSYLVSRLVLRKRINLVLVDYLKRYCDILLKKITESSYYTVVLECIDQLSVYGALGPIINPEMEEYVKKFIDAIRPKVKKCDEKSVVALASLALALGKKVIELDNNPPIEILEDLNLVEQLIYDTHVSKQVEYTFTSGEAFVIATAGWESKLLERQIDIQGEKVEFVPSDLSRLPIILDRVLKSCANTKPSLRKASCIWLLSLVQYCGHLQSVKSKLTEAHISFMRFLGDKDELVQESASRGLSIVYEMGDFELKEVLVKGLLKSFTDTTSASKSSAGSVDHDTELFEENMFKVGDNSVSTYKDVLNLASDVGDPSLVYKFMSLAKTSSLWSSRKGMAFGLGSILSKSSLDNLLNNDSKLSSRLIPKLFRYKYDPSSAVQQSMIDIWNSLFKDTSKTINENFDIILEELLSGMGNKEWRVRQASTSGLADLLMLVLDERYEDHLERIWNMCFRVMDDIKESVRKESEKLSKVLTASLIRMIKTDKGSSVNVEGSRPSMVLHKLIPFLLGARGLMSDSEDVKNFSLETILKVCETKGPFIKPFIPTLLGNFINLMSSLEPEAINYIILNADKYNLKQNDLDSQRLQSLGRSPMMDIITKLINQVDESIIEEVVQHLVSSIKSSVGLPSKVCGSKVIIDLITKNSEIIKPYCERLLKVCVSQMSDKNETIVSSYAASAGYLSKVVSIDSVVSFAAHINKLYFESEDEKGREIAATSSEFVSKYSGEKFDLFASAFLPLAYIGRFDDNKKVRKCFEREWVENTTGSNYGIKLYFDEIMSFIRRYFQSSSFEIRKILAKSIINLSDSLKESSSVSKEGSLELVNLLIEANKGKSWDGKEFVFEALVKFSIIAKSSIDDDDLWEKVDRVVITEIKRRNKEYQKHAVKLAGHYIHHFHNEDVIEVYLEIMGKVLKDNYYKEDLGEIGDVYDSDEEDEDAMDVDLKPKISSKLNVELEEKKLSFIDNLIQSFYVTNGIFNHVLLQFILSQTKVLFHSKIIENTWRSKIAINELLSKVLVLVNPEDGSSKYPTLNSKEIDLLVENWTQLLLLCLDSDSIEKVKIQFIRFSSVISKFLHRLGDERADKVLRELEKFRESENSSVVRTELNRVLLK</sequence>
<dbReference type="Gene3D" id="1.25.10.10">
    <property type="entry name" value="Leucine-rich Repeat Variant"/>
    <property type="match status" value="3"/>
</dbReference>
<evidence type="ECO:0000256" key="4">
    <source>
        <dbReference type="ARBA" id="ARBA00022942"/>
    </source>
</evidence>
<dbReference type="Pfam" id="PF13001">
    <property type="entry name" value="ECM29_N"/>
    <property type="match status" value="1"/>
</dbReference>
<reference evidence="8" key="1">
    <citation type="submission" date="2016-05" db="EMBL/GenBank/DDBJ databases">
        <title>Comparative genomics of biotechnologically important yeasts.</title>
        <authorList>
            <consortium name="DOE Joint Genome Institute"/>
            <person name="Riley R."/>
            <person name="Haridas S."/>
            <person name="Wolfe K.H."/>
            <person name="Lopes M.R."/>
            <person name="Hittinger C.T."/>
            <person name="Goker M."/>
            <person name="Salamov A."/>
            <person name="Wisecaver J."/>
            <person name="Long T.M."/>
            <person name="Aerts A.L."/>
            <person name="Barry K."/>
            <person name="Choi C."/>
            <person name="Clum A."/>
            <person name="Coughlan A.Y."/>
            <person name="Deshpande S."/>
            <person name="Douglass A.P."/>
            <person name="Hanson S.J."/>
            <person name="Klenk H.-P."/>
            <person name="Labutti K."/>
            <person name="Lapidus A."/>
            <person name="Lindquist E."/>
            <person name="Lipzen A."/>
            <person name="Meier-Kolthoff J.P."/>
            <person name="Ohm R.A."/>
            <person name="Otillar R.P."/>
            <person name="Pangilinan J."/>
            <person name="Peng Y."/>
            <person name="Rokas A."/>
            <person name="Rosa C.A."/>
            <person name="Scheuner C."/>
            <person name="Sibirny A.A."/>
            <person name="Slot J.C."/>
            <person name="Stielow J.B."/>
            <person name="Sun H."/>
            <person name="Kurtzman C.P."/>
            <person name="Blackwell M."/>
            <person name="Grigoriev I.V."/>
            <person name="Jeffries T.W."/>
        </authorList>
    </citation>
    <scope>NUCLEOTIDE SEQUENCE [LARGE SCALE GENOMIC DNA]</scope>
    <source>
        <strain evidence="8">NRRL Y-17324</strain>
    </source>
</reference>
<dbReference type="GeneID" id="30981871"/>
<protein>
    <submittedName>
        <fullName evidence="7">ARM repeat-containing protein</fullName>
    </submittedName>
</protein>
<evidence type="ECO:0000313" key="7">
    <source>
        <dbReference type="EMBL" id="ODV79379.1"/>
    </source>
</evidence>
<dbReference type="GO" id="GO:0042030">
    <property type="term" value="F:ATPase inhibitor activity"/>
    <property type="evidence" value="ECO:0007669"/>
    <property type="project" value="EnsemblFungi"/>
</dbReference>
<feature type="domain" description="Proteasome component Ecm29 N-terminal" evidence="5">
    <location>
        <begin position="9"/>
        <end position="507"/>
    </location>
</feature>
<evidence type="ECO:0000259" key="5">
    <source>
        <dbReference type="Pfam" id="PF13001"/>
    </source>
</evidence>
<organism evidence="7 8">
    <name type="scientific">Suhomyces tanzawaensis NRRL Y-17324</name>
    <dbReference type="NCBI Taxonomy" id="984487"/>
    <lineage>
        <taxon>Eukaryota</taxon>
        <taxon>Fungi</taxon>
        <taxon>Dikarya</taxon>
        <taxon>Ascomycota</taxon>
        <taxon>Saccharomycotina</taxon>
        <taxon>Pichiomycetes</taxon>
        <taxon>Debaryomycetaceae</taxon>
        <taxon>Suhomyces</taxon>
    </lineage>
</organism>
<dbReference type="PANTHER" id="PTHR23346">
    <property type="entry name" value="TRANSLATIONAL ACTIVATOR GCN1-RELATED"/>
    <property type="match status" value="1"/>
</dbReference>
<evidence type="ECO:0000313" key="8">
    <source>
        <dbReference type="Proteomes" id="UP000094285"/>
    </source>
</evidence>
<dbReference type="InterPro" id="IPR011989">
    <property type="entry name" value="ARM-like"/>
</dbReference>
<dbReference type="GO" id="GO:0005634">
    <property type="term" value="C:nucleus"/>
    <property type="evidence" value="ECO:0007669"/>
    <property type="project" value="EnsemblFungi"/>
</dbReference>
<dbReference type="STRING" id="984487.A0A1E4SIP7"/>
<dbReference type="GO" id="GO:0005737">
    <property type="term" value="C:cytoplasm"/>
    <property type="evidence" value="ECO:0007669"/>
    <property type="project" value="UniProtKB-SubCell"/>
</dbReference>
<dbReference type="RefSeq" id="XP_020064501.1">
    <property type="nucleotide sequence ID" value="XM_020207734.1"/>
</dbReference>
<dbReference type="Pfam" id="PF23731">
    <property type="entry name" value="ARM_ECM29_C"/>
    <property type="match status" value="1"/>
</dbReference>
<dbReference type="GO" id="GO:0060090">
    <property type="term" value="F:molecular adaptor activity"/>
    <property type="evidence" value="ECO:0007669"/>
    <property type="project" value="EnsemblFungi"/>
</dbReference>
<evidence type="ECO:0000256" key="3">
    <source>
        <dbReference type="ARBA" id="ARBA00022737"/>
    </source>
</evidence>
<dbReference type="SUPFAM" id="SSF48371">
    <property type="entry name" value="ARM repeat"/>
    <property type="match status" value="2"/>
</dbReference>
<dbReference type="Pfam" id="PF24492">
    <property type="entry name" value="HEAT_ECM29"/>
    <property type="match status" value="1"/>
</dbReference>
<dbReference type="Proteomes" id="UP000094285">
    <property type="component" value="Unassembled WGS sequence"/>
</dbReference>
<feature type="domain" description="Proteasome adapter and scaffold protein ECM29 HEAT-repeat" evidence="6">
    <location>
        <begin position="1285"/>
        <end position="1446"/>
    </location>
</feature>
<dbReference type="GO" id="GO:0036503">
    <property type="term" value="P:ERAD pathway"/>
    <property type="evidence" value="ECO:0007669"/>
    <property type="project" value="TreeGrafter"/>
</dbReference>
<dbReference type="InterPro" id="IPR024372">
    <property type="entry name" value="Ecm29_N"/>
</dbReference>
<keyword evidence="8" id="KW-1185">Reference proteome</keyword>